<dbReference type="RefSeq" id="WP_010075628.1">
    <property type="nucleotide sequence ID" value="NC_014393.1"/>
</dbReference>
<dbReference type="PANTHER" id="PTHR46797:SF1">
    <property type="entry name" value="METHYLPHOSPHONATE SYNTHASE"/>
    <property type="match status" value="1"/>
</dbReference>
<dbReference type="Gene3D" id="1.10.260.40">
    <property type="entry name" value="lambda repressor-like DNA-binding domains"/>
    <property type="match status" value="1"/>
</dbReference>
<dbReference type="GO" id="GO:0005829">
    <property type="term" value="C:cytosol"/>
    <property type="evidence" value="ECO:0007669"/>
    <property type="project" value="TreeGrafter"/>
</dbReference>
<evidence type="ECO:0000259" key="2">
    <source>
        <dbReference type="PROSITE" id="PS50943"/>
    </source>
</evidence>
<dbReference type="Proteomes" id="UP000002730">
    <property type="component" value="Chromosome"/>
</dbReference>
<dbReference type="eggNOG" id="ENOG50323NB">
    <property type="taxonomic scope" value="Bacteria"/>
</dbReference>
<feature type="domain" description="HTH cro/C1-type" evidence="2">
    <location>
        <begin position="7"/>
        <end position="61"/>
    </location>
</feature>
<dbReference type="InterPro" id="IPR010982">
    <property type="entry name" value="Lambda_DNA-bd_dom_sf"/>
</dbReference>
<dbReference type="Pfam" id="PF01381">
    <property type="entry name" value="HTH_3"/>
    <property type="match status" value="1"/>
</dbReference>
<dbReference type="SUPFAM" id="SSF47413">
    <property type="entry name" value="lambda repressor-like DNA-binding domains"/>
    <property type="match status" value="1"/>
</dbReference>
<protein>
    <submittedName>
        <fullName evidence="3">Helix-turn-helix domain protein</fullName>
    </submittedName>
</protein>
<accession>D9SRC2</accession>
<reference evidence="3 4" key="1">
    <citation type="submission" date="2010-08" db="EMBL/GenBank/DDBJ databases">
        <title>Complete sequence of Clostridium cellulovorans 743B.</title>
        <authorList>
            <consortium name="US DOE Joint Genome Institute"/>
            <person name="Lucas S."/>
            <person name="Copeland A."/>
            <person name="Lapidus A."/>
            <person name="Cheng J.-F."/>
            <person name="Bruce D."/>
            <person name="Goodwin L."/>
            <person name="Pitluck S."/>
            <person name="Chertkov O."/>
            <person name="Detter J.C."/>
            <person name="Han C."/>
            <person name="Tapia R."/>
            <person name="Land M."/>
            <person name="Hauser L."/>
            <person name="Chang Y.-J."/>
            <person name="Jeffries C."/>
            <person name="Kyrpides N."/>
            <person name="Ivanova N."/>
            <person name="Mikhailova N."/>
            <person name="Hemme C.L."/>
            <person name="Woyke T."/>
        </authorList>
    </citation>
    <scope>NUCLEOTIDE SEQUENCE [LARGE SCALE GENOMIC DNA]</scope>
    <source>
        <strain evidence="4">ATCC 35296 / DSM 3052 / OCM 3 / 743B</strain>
    </source>
</reference>
<dbReference type="HOGENOM" id="CLU_1913399_0_0_9"/>
<dbReference type="OrthoDB" id="1786948at2"/>
<dbReference type="SMART" id="SM00530">
    <property type="entry name" value="HTH_XRE"/>
    <property type="match status" value="1"/>
</dbReference>
<dbReference type="PANTHER" id="PTHR46797">
    <property type="entry name" value="HTH-TYPE TRANSCRIPTIONAL REGULATOR"/>
    <property type="match status" value="1"/>
</dbReference>
<dbReference type="GO" id="GO:0003700">
    <property type="term" value="F:DNA-binding transcription factor activity"/>
    <property type="evidence" value="ECO:0007669"/>
    <property type="project" value="TreeGrafter"/>
</dbReference>
<evidence type="ECO:0000313" key="3">
    <source>
        <dbReference type="EMBL" id="ADL52351.1"/>
    </source>
</evidence>
<organism evidence="3 4">
    <name type="scientific">Clostridium cellulovorans (strain ATCC 35296 / DSM 3052 / OCM 3 / 743B)</name>
    <dbReference type="NCBI Taxonomy" id="573061"/>
    <lineage>
        <taxon>Bacteria</taxon>
        <taxon>Bacillati</taxon>
        <taxon>Bacillota</taxon>
        <taxon>Clostridia</taxon>
        <taxon>Eubacteriales</taxon>
        <taxon>Clostridiaceae</taxon>
        <taxon>Clostridium</taxon>
    </lineage>
</organism>
<dbReference type="AlphaFoldDB" id="D9SRC2"/>
<keyword evidence="4" id="KW-1185">Reference proteome</keyword>
<dbReference type="GO" id="GO:0003677">
    <property type="term" value="F:DNA binding"/>
    <property type="evidence" value="ECO:0007669"/>
    <property type="project" value="UniProtKB-KW"/>
</dbReference>
<evidence type="ECO:0000256" key="1">
    <source>
        <dbReference type="ARBA" id="ARBA00023125"/>
    </source>
</evidence>
<dbReference type="KEGG" id="ccb:Clocel_2648"/>
<dbReference type="EMBL" id="CP002160">
    <property type="protein sequence ID" value="ADL52351.1"/>
    <property type="molecule type" value="Genomic_DNA"/>
</dbReference>
<name>D9SRC2_CLOC7</name>
<proteinExistence type="predicted"/>
<dbReference type="InterPro" id="IPR001387">
    <property type="entry name" value="Cro/C1-type_HTH"/>
</dbReference>
<dbReference type="InterPro" id="IPR050807">
    <property type="entry name" value="TransReg_Diox_bact_type"/>
</dbReference>
<keyword evidence="1" id="KW-0238">DNA-binding</keyword>
<evidence type="ECO:0000313" key="4">
    <source>
        <dbReference type="Proteomes" id="UP000002730"/>
    </source>
</evidence>
<dbReference type="CDD" id="cd00093">
    <property type="entry name" value="HTH_XRE"/>
    <property type="match status" value="1"/>
</dbReference>
<sequence>MNIGEKIKQYRNLAGLSIRVLAAKADISKSTLGDIENGKTNTSVKTITSIAEALNVDVNILMNAEATDDNETPLPKILDVKTAMDLILAQPGLMLNGEMLSNDSKIALANALQLGLQYAEQMQKKEKELNQK</sequence>
<dbReference type="PROSITE" id="PS50943">
    <property type="entry name" value="HTH_CROC1"/>
    <property type="match status" value="1"/>
</dbReference>
<gene>
    <name evidence="3" type="ordered locus">Clocel_2648</name>
</gene>